<protein>
    <submittedName>
        <fullName evidence="1">SDR family oxidoreductase</fullName>
    </submittedName>
</protein>
<sequence length="251" mass="26811">MGGNVEGFHQEENPVNQPLQRPVAVVTGGTSGIGLAIVRELALSHLVYAVGRSASALAALEQYEHVEAVSLDLLDNDAVQKFVSRLPALDVLIHSAAISERLTVEQATPALWQKQFAINLFAPAELTRLALPALRQQQGQVIFINSGSGTLALAGHAVYSASKFALNALAHALRTEENEHGVRVSTVSPGPTDTPMNRTSRERAGDFTAIDLLAYSTPESVAAAVRLVVNATEDTQITDVAVRPRRDSAHR</sequence>
<dbReference type="Proteomes" id="UP000633731">
    <property type="component" value="Unassembled WGS sequence"/>
</dbReference>
<organism evidence="1 2">
    <name type="scientific">Enterobacter agglomerans</name>
    <name type="common">Erwinia herbicola</name>
    <name type="synonym">Pantoea agglomerans</name>
    <dbReference type="NCBI Taxonomy" id="549"/>
    <lineage>
        <taxon>Bacteria</taxon>
        <taxon>Pseudomonadati</taxon>
        <taxon>Pseudomonadota</taxon>
        <taxon>Gammaproteobacteria</taxon>
        <taxon>Enterobacterales</taxon>
        <taxon>Erwiniaceae</taxon>
        <taxon>Pantoea</taxon>
        <taxon>Pantoea agglomerans group</taxon>
    </lineage>
</organism>
<name>A0ACC5RT31_ENTAG</name>
<accession>A0ACC5RT31</accession>
<proteinExistence type="predicted"/>
<reference evidence="1" key="1">
    <citation type="submission" date="2021-01" db="EMBL/GenBank/DDBJ databases">
        <title>Draft genome of Pantoea agglomerans Eh 335.</title>
        <authorList>
            <person name="Emsley S.A."/>
            <person name="Oline D.K."/>
            <person name="Saw J.H."/>
            <person name="Ushijima B."/>
            <person name="Videau P."/>
            <person name="Koyack M.J."/>
        </authorList>
    </citation>
    <scope>NUCLEOTIDE SEQUENCE</scope>
    <source>
        <strain evidence="1">Eh 335</strain>
    </source>
</reference>
<evidence type="ECO:0000313" key="1">
    <source>
        <dbReference type="EMBL" id="MBK4727635.1"/>
    </source>
</evidence>
<gene>
    <name evidence="1" type="ORF">JJL49_20610</name>
</gene>
<evidence type="ECO:0000313" key="2">
    <source>
        <dbReference type="Proteomes" id="UP000633731"/>
    </source>
</evidence>
<comment type="caution">
    <text evidence="1">The sequence shown here is derived from an EMBL/GenBank/DDBJ whole genome shotgun (WGS) entry which is preliminary data.</text>
</comment>
<dbReference type="EMBL" id="JAEOXF010000016">
    <property type="protein sequence ID" value="MBK4727635.1"/>
    <property type="molecule type" value="Genomic_DNA"/>
</dbReference>
<keyword evidence="2" id="KW-1185">Reference proteome</keyword>